<proteinExistence type="predicted"/>
<evidence type="ECO:0000313" key="2">
    <source>
        <dbReference type="EMBL" id="MQL70957.1"/>
    </source>
</evidence>
<dbReference type="EMBL" id="NMUH01000083">
    <property type="protein sequence ID" value="MQL70957.1"/>
    <property type="molecule type" value="Genomic_DNA"/>
</dbReference>
<evidence type="ECO:0000313" key="3">
    <source>
        <dbReference type="Proteomes" id="UP000652761"/>
    </source>
</evidence>
<dbReference type="AlphaFoldDB" id="A0A843TLL3"/>
<dbReference type="Proteomes" id="UP000652761">
    <property type="component" value="Unassembled WGS sequence"/>
</dbReference>
<comment type="caution">
    <text evidence="2">The sequence shown here is derived from an EMBL/GenBank/DDBJ whole genome shotgun (WGS) entry which is preliminary data.</text>
</comment>
<keyword evidence="3" id="KW-1185">Reference proteome</keyword>
<accession>A0A843TLL3</accession>
<sequence length="128" mass="14381">MSVRKAVAMPPDATARMRCPPPSRRPGVPRHKACRNGLPWRDHVATRVPAATLRIGPRAQEGRSESFGGRLELLRRRRKAGNPELHPLLRLERQLVLDLHKGPLVSTLLDLVPTHCPKTAQKVFWEGL</sequence>
<feature type="region of interest" description="Disordered" evidence="1">
    <location>
        <begin position="1"/>
        <end position="35"/>
    </location>
</feature>
<gene>
    <name evidence="2" type="ORF">Taro_003267</name>
</gene>
<name>A0A843TLL3_COLES</name>
<reference evidence="2" key="1">
    <citation type="submission" date="2017-07" db="EMBL/GenBank/DDBJ databases">
        <title>Taro Niue Genome Assembly and Annotation.</title>
        <authorList>
            <person name="Atibalentja N."/>
            <person name="Keating K."/>
            <person name="Fields C.J."/>
        </authorList>
    </citation>
    <scope>NUCLEOTIDE SEQUENCE</scope>
    <source>
        <strain evidence="2">Niue_2</strain>
        <tissue evidence="2">Leaf</tissue>
    </source>
</reference>
<protein>
    <submittedName>
        <fullName evidence="2">Uncharacterized protein</fullName>
    </submittedName>
</protein>
<organism evidence="2 3">
    <name type="scientific">Colocasia esculenta</name>
    <name type="common">Wild taro</name>
    <name type="synonym">Arum esculentum</name>
    <dbReference type="NCBI Taxonomy" id="4460"/>
    <lineage>
        <taxon>Eukaryota</taxon>
        <taxon>Viridiplantae</taxon>
        <taxon>Streptophyta</taxon>
        <taxon>Embryophyta</taxon>
        <taxon>Tracheophyta</taxon>
        <taxon>Spermatophyta</taxon>
        <taxon>Magnoliopsida</taxon>
        <taxon>Liliopsida</taxon>
        <taxon>Araceae</taxon>
        <taxon>Aroideae</taxon>
        <taxon>Colocasieae</taxon>
        <taxon>Colocasia</taxon>
    </lineage>
</organism>
<evidence type="ECO:0000256" key="1">
    <source>
        <dbReference type="SAM" id="MobiDB-lite"/>
    </source>
</evidence>